<protein>
    <submittedName>
        <fullName evidence="5">LacI family DNA-binding transcriptional regulator</fullName>
    </submittedName>
</protein>
<dbReference type="Pfam" id="PF13377">
    <property type="entry name" value="Peripla_BP_3"/>
    <property type="match status" value="1"/>
</dbReference>
<dbReference type="SMART" id="SM00354">
    <property type="entry name" value="HTH_LACI"/>
    <property type="match status" value="1"/>
</dbReference>
<dbReference type="PANTHER" id="PTHR30146">
    <property type="entry name" value="LACI-RELATED TRANSCRIPTIONAL REPRESSOR"/>
    <property type="match status" value="1"/>
</dbReference>
<evidence type="ECO:0000313" key="5">
    <source>
        <dbReference type="EMBL" id="RLP73549.1"/>
    </source>
</evidence>
<gene>
    <name evidence="5" type="ORF">D9V29_02155</name>
</gene>
<keyword evidence="2 5" id="KW-0238">DNA-binding</keyword>
<name>A0A3L7A006_9MICO</name>
<dbReference type="CDD" id="cd01574">
    <property type="entry name" value="PBP1_LacI"/>
    <property type="match status" value="1"/>
</dbReference>
<evidence type="ECO:0000259" key="4">
    <source>
        <dbReference type="PROSITE" id="PS50932"/>
    </source>
</evidence>
<keyword evidence="1" id="KW-0805">Transcription regulation</keyword>
<dbReference type="PROSITE" id="PS50932">
    <property type="entry name" value="HTH_LACI_2"/>
    <property type="match status" value="1"/>
</dbReference>
<evidence type="ECO:0000313" key="6">
    <source>
        <dbReference type="Proteomes" id="UP000270299"/>
    </source>
</evidence>
<dbReference type="Pfam" id="PF00356">
    <property type="entry name" value="LacI"/>
    <property type="match status" value="1"/>
</dbReference>
<dbReference type="OrthoDB" id="9785139at2"/>
<dbReference type="CDD" id="cd01392">
    <property type="entry name" value="HTH_LacI"/>
    <property type="match status" value="1"/>
</dbReference>
<dbReference type="GO" id="GO:0003700">
    <property type="term" value="F:DNA-binding transcription factor activity"/>
    <property type="evidence" value="ECO:0007669"/>
    <property type="project" value="TreeGrafter"/>
</dbReference>
<feature type="domain" description="HTH lacI-type" evidence="4">
    <location>
        <begin position="12"/>
        <end position="66"/>
    </location>
</feature>
<dbReference type="InterPro" id="IPR028082">
    <property type="entry name" value="Peripla_BP_I"/>
</dbReference>
<dbReference type="SUPFAM" id="SSF47413">
    <property type="entry name" value="lambda repressor-like DNA-binding domains"/>
    <property type="match status" value="1"/>
</dbReference>
<organism evidence="5 6">
    <name type="scientific">Mycetocola manganoxydans</name>
    <dbReference type="NCBI Taxonomy" id="699879"/>
    <lineage>
        <taxon>Bacteria</taxon>
        <taxon>Bacillati</taxon>
        <taxon>Actinomycetota</taxon>
        <taxon>Actinomycetes</taxon>
        <taxon>Micrococcales</taxon>
        <taxon>Microbacteriaceae</taxon>
        <taxon>Mycetocola</taxon>
    </lineage>
</organism>
<dbReference type="InterPro" id="IPR046335">
    <property type="entry name" value="LacI/GalR-like_sensor"/>
</dbReference>
<accession>A0A3L7A006</accession>
<dbReference type="PRINTS" id="PR00036">
    <property type="entry name" value="HTHLACI"/>
</dbReference>
<dbReference type="AlphaFoldDB" id="A0A3L7A006"/>
<dbReference type="Proteomes" id="UP000270299">
    <property type="component" value="Unassembled WGS sequence"/>
</dbReference>
<dbReference type="SUPFAM" id="SSF53822">
    <property type="entry name" value="Periplasmic binding protein-like I"/>
    <property type="match status" value="1"/>
</dbReference>
<sequence>MTTNGDERDRVANIFDVARLAGVSHQTVSRVLNDLPNVRPATRDRVEKAIKQLRYTPSQAARALVTRRSRTIGLITTGGPDFGPSSTALHFNDAARDARYAVSMASMLDSDPASLRSAVELLLRQNVEAIVLIAAHAGALDAILGIDLGVPLVAVDAGRRPGVHSVALDQYAGARAAVDHLISLGHRDIRHISGPRDSTDAVERIRGWRDALAEAGLVAREHLVGDWTPASGHRHGRALAIDREMTAVFVGNDQMALGVVHALAQAGLTVPRDVSVVGYDDIPEAEHFAPPLTTVRQNFDGLGRDIMTELLAVLQDEDAADLPRIVPELVVRESTAAPRH</sequence>
<proteinExistence type="predicted"/>
<evidence type="ECO:0000256" key="2">
    <source>
        <dbReference type="ARBA" id="ARBA00023125"/>
    </source>
</evidence>
<dbReference type="InterPro" id="IPR010982">
    <property type="entry name" value="Lambda_DNA-bd_dom_sf"/>
</dbReference>
<dbReference type="Gene3D" id="3.40.50.2300">
    <property type="match status" value="2"/>
</dbReference>
<dbReference type="PANTHER" id="PTHR30146:SF109">
    <property type="entry name" value="HTH-TYPE TRANSCRIPTIONAL REGULATOR GALS"/>
    <property type="match status" value="1"/>
</dbReference>
<dbReference type="InterPro" id="IPR000843">
    <property type="entry name" value="HTH_LacI"/>
</dbReference>
<dbReference type="EMBL" id="RCUV01000002">
    <property type="protein sequence ID" value="RLP73549.1"/>
    <property type="molecule type" value="Genomic_DNA"/>
</dbReference>
<keyword evidence="3" id="KW-0804">Transcription</keyword>
<evidence type="ECO:0000256" key="3">
    <source>
        <dbReference type="ARBA" id="ARBA00023163"/>
    </source>
</evidence>
<evidence type="ECO:0000256" key="1">
    <source>
        <dbReference type="ARBA" id="ARBA00023015"/>
    </source>
</evidence>
<reference evidence="5 6" key="1">
    <citation type="submission" date="2018-10" db="EMBL/GenBank/DDBJ databases">
        <authorList>
            <person name="Li J."/>
        </authorList>
    </citation>
    <scope>NUCLEOTIDE SEQUENCE [LARGE SCALE GENOMIC DNA]</scope>
    <source>
        <strain evidence="5 6">CCTCC AB209002</strain>
    </source>
</reference>
<dbReference type="Gene3D" id="1.10.260.40">
    <property type="entry name" value="lambda repressor-like DNA-binding domains"/>
    <property type="match status" value="1"/>
</dbReference>
<dbReference type="PROSITE" id="PS00356">
    <property type="entry name" value="HTH_LACI_1"/>
    <property type="match status" value="1"/>
</dbReference>
<keyword evidence="6" id="KW-1185">Reference proteome</keyword>
<dbReference type="GO" id="GO:0000976">
    <property type="term" value="F:transcription cis-regulatory region binding"/>
    <property type="evidence" value="ECO:0007669"/>
    <property type="project" value="TreeGrafter"/>
</dbReference>
<comment type="caution">
    <text evidence="5">The sequence shown here is derived from an EMBL/GenBank/DDBJ whole genome shotgun (WGS) entry which is preliminary data.</text>
</comment>